<dbReference type="InterPro" id="IPR036259">
    <property type="entry name" value="MFS_trans_sf"/>
</dbReference>
<evidence type="ECO:0000256" key="1">
    <source>
        <dbReference type="ARBA" id="ARBA00004651"/>
    </source>
</evidence>
<keyword evidence="4" id="KW-1003">Cell membrane</keyword>
<feature type="domain" description="Major facilitator superfamily (MFS) profile" evidence="10">
    <location>
        <begin position="40"/>
        <end position="535"/>
    </location>
</feature>
<feature type="transmembrane region" description="Helical" evidence="9">
    <location>
        <begin position="430"/>
        <end position="449"/>
    </location>
</feature>
<dbReference type="NCBIfam" id="TIGR00711">
    <property type="entry name" value="efflux_EmrB"/>
    <property type="match status" value="1"/>
</dbReference>
<dbReference type="InterPro" id="IPR011701">
    <property type="entry name" value="MFS"/>
</dbReference>
<proteinExistence type="inferred from homology"/>
<evidence type="ECO:0000256" key="5">
    <source>
        <dbReference type="ARBA" id="ARBA00022692"/>
    </source>
</evidence>
<dbReference type="InterPro" id="IPR020846">
    <property type="entry name" value="MFS_dom"/>
</dbReference>
<dbReference type="SUPFAM" id="SSF103473">
    <property type="entry name" value="MFS general substrate transporter"/>
    <property type="match status" value="1"/>
</dbReference>
<evidence type="ECO:0000256" key="3">
    <source>
        <dbReference type="ARBA" id="ARBA00022448"/>
    </source>
</evidence>
<dbReference type="PROSITE" id="PS50850">
    <property type="entry name" value="MFS"/>
    <property type="match status" value="1"/>
</dbReference>
<sequence length="539" mass="56946">MNRMNATTPTPPDVPHGDVTVARPPRKPDGAVDYLRLYIGFGAMVLGQFMALLDVQIVAASLPHIQTGIDASADQISWIQTTYLVAEVIGIPLSGYLSRLYGTQKLYLLACAAFIAMSVLAGLSTSLEVMLFARALQGFAGGLLIPTVYAIAFTAFPEKDRGTANILMGMMLSLSPTLGPTLGGYVTEWLSWRWVFLINVFPGALVLVCVARYGSFDSGDSRLAKGFDWSGLVLMAAFLVSIQYVVEEGPKDGWFEDDLILWLTVLAGLTGAAFLWRQLSCVQPILELRAFRDRNFAIGVVLTAVSGAGLFGSTFLLPLFLARVQDFSPVQIGLTMVVSGATMFLAGPLLRAFVLTRVDPRFAIVAGFGLSAMGLWLGRNVTEDWGFNEFALLQFWRSLGVIMAIVGVQGVTLATLSPRLVKSGSSLVNLSRMIGGSIGLAMLSSTLAYQTALHASDLAAAIPVGSARAETALAVLTGRLEAAGSHAPAEGALALLGAALGREATILAFGDAFALLALVTAAAACLGLLVTAKSRNTGL</sequence>
<feature type="transmembrane region" description="Helical" evidence="9">
    <location>
        <begin position="131"/>
        <end position="152"/>
    </location>
</feature>
<dbReference type="GO" id="GO:0022857">
    <property type="term" value="F:transmembrane transporter activity"/>
    <property type="evidence" value="ECO:0007669"/>
    <property type="project" value="InterPro"/>
</dbReference>
<evidence type="ECO:0000256" key="6">
    <source>
        <dbReference type="ARBA" id="ARBA00022989"/>
    </source>
</evidence>
<feature type="transmembrane region" description="Helical" evidence="9">
    <location>
        <begin position="362"/>
        <end position="378"/>
    </location>
</feature>
<dbReference type="Proteomes" id="UP000001868">
    <property type="component" value="Chromosome"/>
</dbReference>
<dbReference type="GO" id="GO:0005886">
    <property type="term" value="C:plasma membrane"/>
    <property type="evidence" value="ECO:0007669"/>
    <property type="project" value="UniProtKB-SubCell"/>
</dbReference>
<keyword evidence="6 9" id="KW-1133">Transmembrane helix</keyword>
<evidence type="ECO:0000256" key="4">
    <source>
        <dbReference type="ARBA" id="ARBA00022475"/>
    </source>
</evidence>
<feature type="transmembrane region" description="Helical" evidence="9">
    <location>
        <begin position="106"/>
        <end position="125"/>
    </location>
</feature>
<accession>B4RH26</accession>
<keyword evidence="3" id="KW-0813">Transport</keyword>
<dbReference type="HOGENOM" id="CLU_000960_28_0_5"/>
<dbReference type="eggNOG" id="COG0477">
    <property type="taxonomic scope" value="Bacteria"/>
</dbReference>
<evidence type="ECO:0000256" key="8">
    <source>
        <dbReference type="SAM" id="MobiDB-lite"/>
    </source>
</evidence>
<dbReference type="PANTHER" id="PTHR42718:SF9">
    <property type="entry name" value="MAJOR FACILITATOR SUPERFAMILY MULTIDRUG TRANSPORTER MFSC"/>
    <property type="match status" value="1"/>
</dbReference>
<dbReference type="CDD" id="cd17503">
    <property type="entry name" value="MFS_LmrB_MDR_like"/>
    <property type="match status" value="1"/>
</dbReference>
<feature type="transmembrane region" description="Helical" evidence="9">
    <location>
        <begin position="258"/>
        <end position="276"/>
    </location>
</feature>
<comment type="subcellular location">
    <subcellularLocation>
        <location evidence="1">Cell membrane</location>
        <topology evidence="1">Multi-pass membrane protein</topology>
    </subcellularLocation>
</comment>
<feature type="region of interest" description="Disordered" evidence="8">
    <location>
        <begin position="1"/>
        <end position="25"/>
    </location>
</feature>
<evidence type="ECO:0000259" key="10">
    <source>
        <dbReference type="PROSITE" id="PS50850"/>
    </source>
</evidence>
<feature type="transmembrane region" description="Helical" evidence="9">
    <location>
        <begin position="296"/>
        <end position="320"/>
    </location>
</feature>
<feature type="transmembrane region" description="Helical" evidence="9">
    <location>
        <begin position="398"/>
        <end position="418"/>
    </location>
</feature>
<dbReference type="Pfam" id="PF07690">
    <property type="entry name" value="MFS_1"/>
    <property type="match status" value="1"/>
</dbReference>
<comment type="similarity">
    <text evidence="2">Belongs to the major facilitator superfamily. EmrB family.</text>
</comment>
<name>B4RH26_PHEZH</name>
<feature type="transmembrane region" description="Helical" evidence="9">
    <location>
        <begin position="226"/>
        <end position="246"/>
    </location>
</feature>
<feature type="transmembrane region" description="Helical" evidence="9">
    <location>
        <begin position="512"/>
        <end position="532"/>
    </location>
</feature>
<feature type="transmembrane region" description="Helical" evidence="9">
    <location>
        <begin position="34"/>
        <end position="53"/>
    </location>
</feature>
<dbReference type="EMBL" id="CP000747">
    <property type="protein sequence ID" value="ACG78974.1"/>
    <property type="molecule type" value="Genomic_DNA"/>
</dbReference>
<dbReference type="PANTHER" id="PTHR42718">
    <property type="entry name" value="MAJOR FACILITATOR SUPERFAMILY MULTIDRUG TRANSPORTER MFSC"/>
    <property type="match status" value="1"/>
</dbReference>
<feature type="transmembrane region" description="Helical" evidence="9">
    <location>
        <begin position="332"/>
        <end position="350"/>
    </location>
</feature>
<evidence type="ECO:0000256" key="2">
    <source>
        <dbReference type="ARBA" id="ARBA00008537"/>
    </source>
</evidence>
<organism evidence="11 12">
    <name type="scientific">Phenylobacterium zucineum (strain HLK1)</name>
    <dbReference type="NCBI Taxonomy" id="450851"/>
    <lineage>
        <taxon>Bacteria</taxon>
        <taxon>Pseudomonadati</taxon>
        <taxon>Pseudomonadota</taxon>
        <taxon>Alphaproteobacteria</taxon>
        <taxon>Caulobacterales</taxon>
        <taxon>Caulobacteraceae</taxon>
        <taxon>Phenylobacterium</taxon>
    </lineage>
</organism>
<gene>
    <name evidence="11" type="ordered locus">PHZ_c2565</name>
</gene>
<feature type="transmembrane region" description="Helical" evidence="9">
    <location>
        <begin position="192"/>
        <end position="214"/>
    </location>
</feature>
<evidence type="ECO:0000313" key="12">
    <source>
        <dbReference type="Proteomes" id="UP000001868"/>
    </source>
</evidence>
<dbReference type="STRING" id="450851.PHZ_c2565"/>
<feature type="transmembrane region" description="Helical" evidence="9">
    <location>
        <begin position="164"/>
        <end position="186"/>
    </location>
</feature>
<reference evidence="11 12" key="1">
    <citation type="journal article" date="2008" name="BMC Genomics">
        <title>Complete genome of Phenylobacterium zucineum - a novel facultative intracellular bacterium isolated from human erythroleukemia cell line K562.</title>
        <authorList>
            <person name="Luo Y."/>
            <person name="Xu X."/>
            <person name="Ding Z."/>
            <person name="Liu Z."/>
            <person name="Zhang B."/>
            <person name="Yan Z."/>
            <person name="Sun J."/>
            <person name="Hu S."/>
            <person name="Hu X."/>
        </authorList>
    </citation>
    <scope>NUCLEOTIDE SEQUENCE [LARGE SCALE GENOMIC DNA]</scope>
    <source>
        <strain evidence="11 12">HLK1</strain>
    </source>
</reference>
<evidence type="ECO:0000256" key="7">
    <source>
        <dbReference type="ARBA" id="ARBA00023136"/>
    </source>
</evidence>
<dbReference type="KEGG" id="pzu:PHZ_c2565"/>
<keyword evidence="12" id="KW-1185">Reference proteome</keyword>
<dbReference type="InterPro" id="IPR004638">
    <property type="entry name" value="EmrB-like"/>
</dbReference>
<evidence type="ECO:0000313" key="11">
    <source>
        <dbReference type="EMBL" id="ACG78974.1"/>
    </source>
</evidence>
<dbReference type="Gene3D" id="1.20.1250.20">
    <property type="entry name" value="MFS general substrate transporter like domains"/>
    <property type="match status" value="1"/>
</dbReference>
<dbReference type="AlphaFoldDB" id="B4RH26"/>
<evidence type="ECO:0000256" key="9">
    <source>
        <dbReference type="SAM" id="Phobius"/>
    </source>
</evidence>
<keyword evidence="7 9" id="KW-0472">Membrane</keyword>
<keyword evidence="5 9" id="KW-0812">Transmembrane</keyword>
<protein>
    <submittedName>
        <fullName evidence="11">Drug resistance transporter, EmrB/QacA subfamily</fullName>
    </submittedName>
</protein>